<evidence type="ECO:0000313" key="3">
    <source>
        <dbReference type="EMBL" id="KAF2853528.1"/>
    </source>
</evidence>
<sequence length="1118" mass="127091">MASPPKGPDQDRPAASTRSRSGLENMLPTSIGKGNRSKSRTRPGPTPHMDRSISSAMTDSFMLDHRGSYRSSINDHNTASTLDLQKIEDDDGLTPISNWAHLNFLKNQRNTLRNELKVQNLAGAEAKRSVSSLRRLAFRMAVNISVKEKKIATSAKNLSQSRKGSYLEGKDAEKRIEGLRRALRIEEKRNVEVLEALEHSTPKPKSQHRPQRSLLSPPPSPPTRLSDYSESSLGSPRTPIRPSTFDWSLTPGLESPTEVRTSDSRLIQAKRDCDRALAACRSRITELQEECAQGKEANELVLASRDDLEHEIKSHQSRIATLERSRAAVEATLSATRQQLALMRQTEDTLKHDLESKAQQICHLESRDKDRQRTIDTLREEKDSLEKLLQDRTLVCQELGNKISSLEEGTRLLQNKLESAERYEASLQDRLVEKERSREDLRKRVERGTQYIQLLESKIQGFEKDAMEHTRLQSQLKETEEATNNTKTALATLESEVVILREDLEKETVAHKQLSTEVDVNRTTISQLKDELTIMRTTLKQEKDAQSKLWTELNSLHSSYELANTNLQAAEKRIQFLEDVNHDTHNKLEVLRDNKMALEADLKEARQSLFRLREEQRMSEAELNRMEASKSELQEELQESKQQLMSLQQKLEEMHVARVALQEDHATDLLKKETQLADFKTSLRSLQTMLAATDQEKLGLQEELQQAQSVKESTERQLTEILNSKTSLKNKFDSVQEQLDSTETERKALLRRITQLENDLTVSFTAKSALEDRLGNTLNRHTELELLVAELESSLKSSRDASDKLEAAYTVAQKHDETSRAHIAELHGQVEETKMARGEAEVKYHDYMKSNKRLEQQLHAAQSKLADVESEAHSIRAELSVVQTEIGQYKQSNSSLTASLEVVQMQYNGQQEELVFTKSCLVAAEHNVKTLQWELSTAEEELAAMYREKLRTKRHLEEASAANKDLDNALRIARQDRTTVEERLTIALSLSLQATSELASTRSQLLQSDSDKVRLNHKLTEKEQELETLFQRSAEIQDELNQASAWASTLQHDLSVTSLCLLERDSENSANAAKLSANDELLTDLQLRENDYKEKLAQVESHSASLEKQAEQAHMRII</sequence>
<feature type="coiled-coil region" evidence="1">
    <location>
        <begin position="1012"/>
        <end position="1039"/>
    </location>
</feature>
<organism evidence="3 4">
    <name type="scientific">Plenodomus tracheiphilus IPT5</name>
    <dbReference type="NCBI Taxonomy" id="1408161"/>
    <lineage>
        <taxon>Eukaryota</taxon>
        <taxon>Fungi</taxon>
        <taxon>Dikarya</taxon>
        <taxon>Ascomycota</taxon>
        <taxon>Pezizomycotina</taxon>
        <taxon>Dothideomycetes</taxon>
        <taxon>Pleosporomycetidae</taxon>
        <taxon>Pleosporales</taxon>
        <taxon>Pleosporineae</taxon>
        <taxon>Leptosphaeriaceae</taxon>
        <taxon>Plenodomus</taxon>
    </lineage>
</organism>
<name>A0A6A7BHE2_9PLEO</name>
<evidence type="ECO:0000256" key="1">
    <source>
        <dbReference type="SAM" id="Coils"/>
    </source>
</evidence>
<gene>
    <name evidence="3" type="ORF">T440DRAFT_515655</name>
</gene>
<protein>
    <submittedName>
        <fullName evidence="3">Uncharacterized protein</fullName>
    </submittedName>
</protein>
<evidence type="ECO:0000313" key="4">
    <source>
        <dbReference type="Proteomes" id="UP000799423"/>
    </source>
</evidence>
<keyword evidence="1" id="KW-0175">Coiled coil</keyword>
<feature type="coiled-coil region" evidence="1">
    <location>
        <begin position="837"/>
        <end position="878"/>
    </location>
</feature>
<dbReference type="EMBL" id="MU006295">
    <property type="protein sequence ID" value="KAF2853528.1"/>
    <property type="molecule type" value="Genomic_DNA"/>
</dbReference>
<feature type="coiled-coil region" evidence="1">
    <location>
        <begin position="1082"/>
        <end position="1109"/>
    </location>
</feature>
<dbReference type="PANTHER" id="PTHR43977">
    <property type="entry name" value="STRUCTURAL MAINTENANCE OF CHROMOSOMES PROTEIN 3"/>
    <property type="match status" value="1"/>
</dbReference>
<accession>A0A6A7BHE2</accession>
<reference evidence="3" key="1">
    <citation type="submission" date="2020-01" db="EMBL/GenBank/DDBJ databases">
        <authorList>
            <consortium name="DOE Joint Genome Institute"/>
            <person name="Haridas S."/>
            <person name="Albert R."/>
            <person name="Binder M."/>
            <person name="Bloem J."/>
            <person name="Labutti K."/>
            <person name="Salamov A."/>
            <person name="Andreopoulos B."/>
            <person name="Baker S.E."/>
            <person name="Barry K."/>
            <person name="Bills G."/>
            <person name="Bluhm B.H."/>
            <person name="Cannon C."/>
            <person name="Castanera R."/>
            <person name="Culley D.E."/>
            <person name="Daum C."/>
            <person name="Ezra D."/>
            <person name="Gonzalez J.B."/>
            <person name="Henrissat B."/>
            <person name="Kuo A."/>
            <person name="Liang C."/>
            <person name="Lipzen A."/>
            <person name="Lutzoni F."/>
            <person name="Magnuson J."/>
            <person name="Mondo S."/>
            <person name="Nolan M."/>
            <person name="Ohm R."/>
            <person name="Pangilinan J."/>
            <person name="Park H.-J."/>
            <person name="Ramirez L."/>
            <person name="Alfaro M."/>
            <person name="Sun H."/>
            <person name="Tritt A."/>
            <person name="Yoshinaga Y."/>
            <person name="Zwiers L.-H."/>
            <person name="Turgeon B.G."/>
            <person name="Goodwin S.B."/>
            <person name="Spatafora J.W."/>
            <person name="Crous P.W."/>
            <person name="Grigoriev I.V."/>
        </authorList>
    </citation>
    <scope>NUCLEOTIDE SEQUENCE</scope>
    <source>
        <strain evidence="3">IPT5</strain>
    </source>
</reference>
<feature type="region of interest" description="Disordered" evidence="2">
    <location>
        <begin position="195"/>
        <end position="262"/>
    </location>
</feature>
<dbReference type="AlphaFoldDB" id="A0A6A7BHE2"/>
<dbReference type="SUPFAM" id="SSF57997">
    <property type="entry name" value="Tropomyosin"/>
    <property type="match status" value="2"/>
</dbReference>
<dbReference type="OrthoDB" id="10255522at2759"/>
<keyword evidence="4" id="KW-1185">Reference proteome</keyword>
<feature type="coiled-coil region" evidence="1">
    <location>
        <begin position="921"/>
        <end position="983"/>
    </location>
</feature>
<feature type="coiled-coil region" evidence="1">
    <location>
        <begin position="476"/>
        <end position="759"/>
    </location>
</feature>
<proteinExistence type="predicted"/>
<evidence type="ECO:0000256" key="2">
    <source>
        <dbReference type="SAM" id="MobiDB-lite"/>
    </source>
</evidence>
<feature type="region of interest" description="Disordered" evidence="2">
    <location>
        <begin position="1"/>
        <end position="54"/>
    </location>
</feature>
<dbReference type="Proteomes" id="UP000799423">
    <property type="component" value="Unassembled WGS sequence"/>
</dbReference>
<feature type="coiled-coil region" evidence="1">
    <location>
        <begin position="270"/>
        <end position="339"/>
    </location>
</feature>